<evidence type="ECO:0000313" key="3">
    <source>
        <dbReference type="Proteomes" id="UP000272025"/>
    </source>
</evidence>
<dbReference type="STRING" id="1314773.A0A3N2PWK5"/>
<feature type="region of interest" description="Disordered" evidence="1">
    <location>
        <begin position="1"/>
        <end position="116"/>
    </location>
</feature>
<organism evidence="2 3">
    <name type="scientific">Sodiomyces alkalinus (strain CBS 110278 / VKM F-3762 / F11)</name>
    <name type="common">Alkaliphilic filamentous fungus</name>
    <dbReference type="NCBI Taxonomy" id="1314773"/>
    <lineage>
        <taxon>Eukaryota</taxon>
        <taxon>Fungi</taxon>
        <taxon>Dikarya</taxon>
        <taxon>Ascomycota</taxon>
        <taxon>Pezizomycotina</taxon>
        <taxon>Sordariomycetes</taxon>
        <taxon>Hypocreomycetidae</taxon>
        <taxon>Glomerellales</taxon>
        <taxon>Plectosphaerellaceae</taxon>
        <taxon>Sodiomyces</taxon>
    </lineage>
</organism>
<reference evidence="2 3" key="1">
    <citation type="journal article" date="2018" name="Mol. Ecol.">
        <title>The obligate alkalophilic soda-lake fungus Sodiomyces alkalinus has shifted to a protein diet.</title>
        <authorList>
            <person name="Grum-Grzhimaylo A.A."/>
            <person name="Falkoski D.L."/>
            <person name="van den Heuvel J."/>
            <person name="Valero-Jimenez C.A."/>
            <person name="Min B."/>
            <person name="Choi I.G."/>
            <person name="Lipzen A."/>
            <person name="Daum C.G."/>
            <person name="Aanen D.K."/>
            <person name="Tsang A."/>
            <person name="Henrissat B."/>
            <person name="Bilanenko E.N."/>
            <person name="de Vries R.P."/>
            <person name="van Kan J.A.L."/>
            <person name="Grigoriev I.V."/>
            <person name="Debets A.J.M."/>
        </authorList>
    </citation>
    <scope>NUCLEOTIDE SEQUENCE [LARGE SCALE GENOMIC DNA]</scope>
    <source>
        <strain evidence="2 3">F11</strain>
    </source>
</reference>
<evidence type="ECO:0000313" key="2">
    <source>
        <dbReference type="EMBL" id="ROT38888.1"/>
    </source>
</evidence>
<gene>
    <name evidence="2" type="ORF">SODALDRAFT_147502</name>
</gene>
<dbReference type="RefSeq" id="XP_028466694.1">
    <property type="nucleotide sequence ID" value="XM_028606827.1"/>
</dbReference>
<feature type="compositionally biased region" description="Basic and acidic residues" evidence="1">
    <location>
        <begin position="88"/>
        <end position="97"/>
    </location>
</feature>
<protein>
    <submittedName>
        <fullName evidence="2">Uncharacterized protein</fullName>
    </submittedName>
</protein>
<name>A0A3N2PWK5_SODAK</name>
<dbReference type="OrthoDB" id="5233203at2759"/>
<dbReference type="GeneID" id="39575305"/>
<dbReference type="Proteomes" id="UP000272025">
    <property type="component" value="Unassembled WGS sequence"/>
</dbReference>
<dbReference type="AlphaFoldDB" id="A0A3N2PWK5"/>
<feature type="compositionally biased region" description="Low complexity" evidence="1">
    <location>
        <begin position="26"/>
        <end position="37"/>
    </location>
</feature>
<feature type="compositionally biased region" description="Polar residues" evidence="1">
    <location>
        <begin position="72"/>
        <end position="87"/>
    </location>
</feature>
<dbReference type="EMBL" id="ML119054">
    <property type="protein sequence ID" value="ROT38888.1"/>
    <property type="molecule type" value="Genomic_DNA"/>
</dbReference>
<evidence type="ECO:0000256" key="1">
    <source>
        <dbReference type="SAM" id="MobiDB-lite"/>
    </source>
</evidence>
<sequence>MMWPAAESLVSNNTTPEPPSRRDSEASSLSPSPIALPVRPKEPSEPSEPAQPIPPHWTTGSLAAITGHHGPSLSSSPTESTNYTASEKNYDIEENRSYGRGKHRQSHARSSLDGSSYGEVVVDDSELMGAVLDGIGRITITMRLDSGGRWRIRRESSHLEWF</sequence>
<accession>A0A3N2PWK5</accession>
<proteinExistence type="predicted"/>
<keyword evidence="3" id="KW-1185">Reference proteome</keyword>